<dbReference type="Proteomes" id="UP000663877">
    <property type="component" value="Unassembled WGS sequence"/>
</dbReference>
<dbReference type="PANTHER" id="PTHR10339:SF25">
    <property type="entry name" value="SECRETED EXOENZYME S"/>
    <property type="match status" value="1"/>
</dbReference>
<evidence type="ECO:0000256" key="3">
    <source>
        <dbReference type="ARBA" id="ARBA00022525"/>
    </source>
</evidence>
<dbReference type="AlphaFoldDB" id="A0A816E7L6"/>
<dbReference type="PROSITE" id="PS51996">
    <property type="entry name" value="TR_MART"/>
    <property type="match status" value="1"/>
</dbReference>
<keyword evidence="7" id="KW-0548">Nucleotidyltransferase</keyword>
<dbReference type="SMART" id="SM00678">
    <property type="entry name" value="WWE"/>
    <property type="match status" value="1"/>
</dbReference>
<dbReference type="Pfam" id="PF02825">
    <property type="entry name" value="WWE"/>
    <property type="match status" value="1"/>
</dbReference>
<dbReference type="Gene3D" id="3.90.176.10">
    <property type="entry name" value="Toxin ADP-ribosyltransferase, Chain A, domain 1"/>
    <property type="match status" value="1"/>
</dbReference>
<dbReference type="EC" id="2.4.2.31" evidence="10"/>
<keyword evidence="6 10" id="KW-0808">Transferase</keyword>
<evidence type="ECO:0000313" key="14">
    <source>
        <dbReference type="Proteomes" id="UP000663832"/>
    </source>
</evidence>
<evidence type="ECO:0000313" key="13">
    <source>
        <dbReference type="EMBL" id="CAF1643162.1"/>
    </source>
</evidence>
<protein>
    <recommendedName>
        <fullName evidence="10">NAD(P)(+)--arginine ADP-ribosyltransferase</fullName>
        <ecNumber evidence="10">2.4.2.31</ecNumber>
    </recommendedName>
    <alternativeName>
        <fullName evidence="10">Mono(ADP-ribosyl)transferase</fullName>
    </alternativeName>
</protein>
<dbReference type="Proteomes" id="UP000663832">
    <property type="component" value="Unassembled WGS sequence"/>
</dbReference>
<organism evidence="13 14">
    <name type="scientific">Adineta steineri</name>
    <dbReference type="NCBI Taxonomy" id="433720"/>
    <lineage>
        <taxon>Eukaryota</taxon>
        <taxon>Metazoa</taxon>
        <taxon>Spiralia</taxon>
        <taxon>Gnathifera</taxon>
        <taxon>Rotifera</taxon>
        <taxon>Eurotatoria</taxon>
        <taxon>Bdelloidea</taxon>
        <taxon>Adinetida</taxon>
        <taxon>Adinetidae</taxon>
        <taxon>Adineta</taxon>
    </lineage>
</organism>
<dbReference type="InterPro" id="IPR050999">
    <property type="entry name" value="ADP-ribosyltransferase_ARG"/>
</dbReference>
<feature type="domain" description="WWE" evidence="11">
    <location>
        <begin position="1"/>
        <end position="79"/>
    </location>
</feature>
<evidence type="ECO:0000256" key="2">
    <source>
        <dbReference type="ARBA" id="ARBA00009558"/>
    </source>
</evidence>
<evidence type="ECO:0000259" key="11">
    <source>
        <dbReference type="PROSITE" id="PS50918"/>
    </source>
</evidence>
<comment type="subcellular location">
    <subcellularLocation>
        <location evidence="1">Secreted</location>
    </subcellularLocation>
</comment>
<dbReference type="GO" id="GO:0090729">
    <property type="term" value="F:toxin activity"/>
    <property type="evidence" value="ECO:0007669"/>
    <property type="project" value="UniProtKB-KW"/>
</dbReference>
<dbReference type="InterPro" id="IPR018123">
    <property type="entry name" value="WWE-dom_subgr"/>
</dbReference>
<comment type="caution">
    <text evidence="13">The sequence shown here is derived from an EMBL/GenBank/DDBJ whole genome shotgun (WGS) entry which is preliminary data.</text>
</comment>
<dbReference type="Pfam" id="PF01129">
    <property type="entry name" value="ART"/>
    <property type="match status" value="1"/>
</dbReference>
<evidence type="ECO:0000256" key="7">
    <source>
        <dbReference type="ARBA" id="ARBA00022695"/>
    </source>
</evidence>
<accession>A0A816E7L6</accession>
<keyword evidence="3" id="KW-0964">Secreted</keyword>
<dbReference type="PANTHER" id="PTHR10339">
    <property type="entry name" value="ADP-RIBOSYLTRANSFERASE"/>
    <property type="match status" value="1"/>
</dbReference>
<dbReference type="EMBL" id="CAJNOM010003225">
    <property type="protein sequence ID" value="CAF1643162.1"/>
    <property type="molecule type" value="Genomic_DNA"/>
</dbReference>
<comment type="similarity">
    <text evidence="2 10">Belongs to the Arg-specific ADP-ribosyltransferase family.</text>
</comment>
<dbReference type="InterPro" id="IPR004170">
    <property type="entry name" value="WWE_dom"/>
</dbReference>
<dbReference type="GO" id="GO:0016779">
    <property type="term" value="F:nucleotidyltransferase activity"/>
    <property type="evidence" value="ECO:0007669"/>
    <property type="project" value="UniProtKB-KW"/>
</dbReference>
<gene>
    <name evidence="12" type="ORF">BJG266_LOCUS42933</name>
    <name evidence="13" type="ORF">QVE165_LOCUS59832</name>
</gene>
<evidence type="ECO:0000256" key="9">
    <source>
        <dbReference type="ARBA" id="ARBA00047597"/>
    </source>
</evidence>
<dbReference type="GO" id="GO:0005576">
    <property type="term" value="C:extracellular region"/>
    <property type="evidence" value="ECO:0007669"/>
    <property type="project" value="UniProtKB-SubCell"/>
</dbReference>
<keyword evidence="10" id="KW-0521">NADP</keyword>
<dbReference type="GO" id="GO:0008270">
    <property type="term" value="F:zinc ion binding"/>
    <property type="evidence" value="ECO:0007669"/>
    <property type="project" value="InterPro"/>
</dbReference>
<dbReference type="GO" id="GO:0003950">
    <property type="term" value="F:NAD+ poly-ADP-ribosyltransferase activity"/>
    <property type="evidence" value="ECO:0007669"/>
    <property type="project" value="TreeGrafter"/>
</dbReference>
<evidence type="ECO:0000256" key="8">
    <source>
        <dbReference type="ARBA" id="ARBA00023026"/>
    </source>
</evidence>
<keyword evidence="14" id="KW-1185">Reference proteome</keyword>
<dbReference type="InterPro" id="IPR000768">
    <property type="entry name" value="ART"/>
</dbReference>
<evidence type="ECO:0000256" key="6">
    <source>
        <dbReference type="ARBA" id="ARBA00022679"/>
    </source>
</evidence>
<sequence>MAGNTSIIYKFVWQWNGSETPWEKDEAEWRRYSDMENDIIEDAYLNGNDQAVLHKHYVDFEQSLQISKNDAFRQRQVRRIKVDSNGEYLREDRFCICEQPLKPFGKAKNAMSDFVWAWLEDNRHIAPKHGNPDYIEIIKQAGQGIVNEAKLLTLDFEGETIANKLIELQDQRIGQIQIGCFRLYTAESFLYKLINKTLREDDRSKTETLGAFCYLLAESYLFKNLYDGLLYRGVTLTEEMINDYQNSTGEWRRWLAFSSTSKCREKAQHFGNTLFILKLKPNAVYHDISSISYYPNEEEVLLPAATDFVVDKVECDKDGKYLIYISIFS</sequence>
<proteinExistence type="inferred from homology"/>
<evidence type="ECO:0000256" key="10">
    <source>
        <dbReference type="RuleBase" id="RU361228"/>
    </source>
</evidence>
<evidence type="ECO:0000256" key="4">
    <source>
        <dbReference type="ARBA" id="ARBA00022656"/>
    </source>
</evidence>
<keyword evidence="4" id="KW-0800">Toxin</keyword>
<dbReference type="Gene3D" id="3.30.720.50">
    <property type="match status" value="1"/>
</dbReference>
<dbReference type="OrthoDB" id="423533at2759"/>
<dbReference type="SUPFAM" id="SSF56399">
    <property type="entry name" value="ADP-ribosylation"/>
    <property type="match status" value="1"/>
</dbReference>
<dbReference type="InterPro" id="IPR037197">
    <property type="entry name" value="WWE_dom_sf"/>
</dbReference>
<keyword evidence="10" id="KW-0520">NAD</keyword>
<evidence type="ECO:0000256" key="5">
    <source>
        <dbReference type="ARBA" id="ARBA00022676"/>
    </source>
</evidence>
<name>A0A816E7L6_9BILA</name>
<keyword evidence="5 10" id="KW-0328">Glycosyltransferase</keyword>
<reference evidence="13" key="1">
    <citation type="submission" date="2021-02" db="EMBL/GenBank/DDBJ databases">
        <authorList>
            <person name="Nowell W R."/>
        </authorList>
    </citation>
    <scope>NUCLEOTIDE SEQUENCE</scope>
</reference>
<evidence type="ECO:0000256" key="1">
    <source>
        <dbReference type="ARBA" id="ARBA00004613"/>
    </source>
</evidence>
<dbReference type="GO" id="GO:0106274">
    <property type="term" value="F:NAD+-protein-arginine ADP-ribosyltransferase activity"/>
    <property type="evidence" value="ECO:0007669"/>
    <property type="project" value="UniProtKB-EC"/>
</dbReference>
<comment type="catalytic activity">
    <reaction evidence="9 10">
        <text>L-arginyl-[protein] + NAD(+) = N(omega)-(ADP-D-ribosyl)-L-arginyl-[protein] + nicotinamide + H(+)</text>
        <dbReference type="Rhea" id="RHEA:19149"/>
        <dbReference type="Rhea" id="RHEA-COMP:10532"/>
        <dbReference type="Rhea" id="RHEA-COMP:15087"/>
        <dbReference type="ChEBI" id="CHEBI:15378"/>
        <dbReference type="ChEBI" id="CHEBI:17154"/>
        <dbReference type="ChEBI" id="CHEBI:29965"/>
        <dbReference type="ChEBI" id="CHEBI:57540"/>
        <dbReference type="ChEBI" id="CHEBI:142554"/>
        <dbReference type="EC" id="2.4.2.31"/>
    </reaction>
</comment>
<evidence type="ECO:0000313" key="12">
    <source>
        <dbReference type="EMBL" id="CAF1496796.1"/>
    </source>
</evidence>
<dbReference type="SUPFAM" id="SSF117839">
    <property type="entry name" value="WWE domain"/>
    <property type="match status" value="1"/>
</dbReference>
<dbReference type="PROSITE" id="PS50918">
    <property type="entry name" value="WWE"/>
    <property type="match status" value="1"/>
</dbReference>
<keyword evidence="8" id="KW-0843">Virulence</keyword>
<dbReference type="EMBL" id="CAJNOI010002892">
    <property type="protein sequence ID" value="CAF1496796.1"/>
    <property type="molecule type" value="Genomic_DNA"/>
</dbReference>